<dbReference type="AlphaFoldDB" id="A0A2P2L6V9"/>
<evidence type="ECO:0000256" key="1">
    <source>
        <dbReference type="SAM" id="Phobius"/>
    </source>
</evidence>
<sequence length="86" mass="10173">MYFPSARDPWMLSISFSRNFNLIHCIVIGVIHLLISWFLCVLIQELWMPLLNLQYDGNLSETPLVALKILSSQYRHRQCFDLITFQ</sequence>
<protein>
    <submittedName>
        <fullName evidence="2">Uncharacterized protein</fullName>
    </submittedName>
</protein>
<keyword evidence="1" id="KW-1133">Transmembrane helix</keyword>
<feature type="transmembrane region" description="Helical" evidence="1">
    <location>
        <begin position="20"/>
        <end position="43"/>
    </location>
</feature>
<accession>A0A2P2L6V9</accession>
<name>A0A2P2L6V9_RHIMU</name>
<proteinExistence type="predicted"/>
<organism evidence="2">
    <name type="scientific">Rhizophora mucronata</name>
    <name type="common">Asiatic mangrove</name>
    <dbReference type="NCBI Taxonomy" id="61149"/>
    <lineage>
        <taxon>Eukaryota</taxon>
        <taxon>Viridiplantae</taxon>
        <taxon>Streptophyta</taxon>
        <taxon>Embryophyta</taxon>
        <taxon>Tracheophyta</taxon>
        <taxon>Spermatophyta</taxon>
        <taxon>Magnoliopsida</taxon>
        <taxon>eudicotyledons</taxon>
        <taxon>Gunneridae</taxon>
        <taxon>Pentapetalae</taxon>
        <taxon>rosids</taxon>
        <taxon>fabids</taxon>
        <taxon>Malpighiales</taxon>
        <taxon>Rhizophoraceae</taxon>
        <taxon>Rhizophora</taxon>
    </lineage>
</organism>
<keyword evidence="1" id="KW-0812">Transmembrane</keyword>
<evidence type="ECO:0000313" key="2">
    <source>
        <dbReference type="EMBL" id="MBX13665.1"/>
    </source>
</evidence>
<reference evidence="2" key="1">
    <citation type="submission" date="2018-02" db="EMBL/GenBank/DDBJ databases">
        <title>Rhizophora mucronata_Transcriptome.</title>
        <authorList>
            <person name="Meera S.P."/>
            <person name="Sreeshan A."/>
            <person name="Augustine A."/>
        </authorList>
    </citation>
    <scope>NUCLEOTIDE SEQUENCE</scope>
    <source>
        <tissue evidence="2">Leaf</tissue>
    </source>
</reference>
<dbReference type="EMBL" id="GGEC01033181">
    <property type="protein sequence ID" value="MBX13665.1"/>
    <property type="molecule type" value="Transcribed_RNA"/>
</dbReference>
<keyword evidence="1" id="KW-0472">Membrane</keyword>